<accession>A0A9X2AA67</accession>
<name>A0A9X2AA67_9FLAO</name>
<dbReference type="GO" id="GO:0016747">
    <property type="term" value="F:acyltransferase activity, transferring groups other than amino-acyl groups"/>
    <property type="evidence" value="ECO:0007669"/>
    <property type="project" value="InterPro"/>
</dbReference>
<proteinExistence type="predicted"/>
<evidence type="ECO:0000259" key="1">
    <source>
        <dbReference type="PROSITE" id="PS51186"/>
    </source>
</evidence>
<dbReference type="Proteomes" id="UP001139226">
    <property type="component" value="Unassembled WGS sequence"/>
</dbReference>
<dbReference type="InterPro" id="IPR000182">
    <property type="entry name" value="GNAT_dom"/>
</dbReference>
<dbReference type="SUPFAM" id="SSF55729">
    <property type="entry name" value="Acyl-CoA N-acyltransferases (Nat)"/>
    <property type="match status" value="1"/>
</dbReference>
<keyword evidence="3" id="KW-1185">Reference proteome</keyword>
<evidence type="ECO:0000313" key="2">
    <source>
        <dbReference type="EMBL" id="MCH4824394.1"/>
    </source>
</evidence>
<evidence type="ECO:0000313" key="3">
    <source>
        <dbReference type="Proteomes" id="UP001139226"/>
    </source>
</evidence>
<dbReference type="Pfam" id="PF13508">
    <property type="entry name" value="Acetyltransf_7"/>
    <property type="match status" value="1"/>
</dbReference>
<dbReference type="InterPro" id="IPR016181">
    <property type="entry name" value="Acyl_CoA_acyltransferase"/>
</dbReference>
<reference evidence="2" key="1">
    <citation type="submission" date="2022-03" db="EMBL/GenBank/DDBJ databases">
        <title>Gramella crocea sp. nov., isolated from activated sludge of a seafood processing plant.</title>
        <authorList>
            <person name="Zhang X."/>
        </authorList>
    </citation>
    <scope>NUCLEOTIDE SEQUENCE</scope>
    <source>
        <strain evidence="2">YJ019</strain>
    </source>
</reference>
<feature type="domain" description="N-acetyltransferase" evidence="1">
    <location>
        <begin position="1"/>
        <end position="154"/>
    </location>
</feature>
<dbReference type="Gene3D" id="3.40.630.30">
    <property type="match status" value="1"/>
</dbReference>
<dbReference type="RefSeq" id="WP_240714556.1">
    <property type="nucleotide sequence ID" value="NZ_JAKVTV010000005.1"/>
</dbReference>
<organism evidence="2 3">
    <name type="scientific">Christiangramia lutea</name>
    <dbReference type="NCBI Taxonomy" id="1607951"/>
    <lineage>
        <taxon>Bacteria</taxon>
        <taxon>Pseudomonadati</taxon>
        <taxon>Bacteroidota</taxon>
        <taxon>Flavobacteriia</taxon>
        <taxon>Flavobacteriales</taxon>
        <taxon>Flavobacteriaceae</taxon>
        <taxon>Christiangramia</taxon>
    </lineage>
</organism>
<protein>
    <submittedName>
        <fullName evidence="2">GNAT family N-acetyltransferase</fullName>
    </submittedName>
</protein>
<dbReference type="EMBL" id="JAKVTV010000005">
    <property type="protein sequence ID" value="MCH4824394.1"/>
    <property type="molecule type" value="Genomic_DNA"/>
</dbReference>
<comment type="caution">
    <text evidence="2">The sequence shown here is derived from an EMBL/GenBank/DDBJ whole genome shotgun (WGS) entry which is preliminary data.</text>
</comment>
<gene>
    <name evidence="2" type="ORF">ML462_14570</name>
</gene>
<sequence>MRFQQENILSLEQKKEILDLWNNEYPLNLNYQDISQLEDYLEKLKDQHHLLLLDENDKIKGWYSDFIREGERWFLAILDHKFQGRKFGRKMLEMAMESNCVLNGWIIPNDDYLKSNGEFYKSPIGFYQKIGFQILENIKLETEKIRAVKIQWRDS</sequence>
<dbReference type="AlphaFoldDB" id="A0A9X2AA67"/>
<dbReference type="PROSITE" id="PS51186">
    <property type="entry name" value="GNAT"/>
    <property type="match status" value="1"/>
</dbReference>